<evidence type="ECO:0000313" key="1">
    <source>
        <dbReference type="EMBL" id="KAK4744104.1"/>
    </source>
</evidence>
<organism evidence="1 2">
    <name type="scientific">Trapa incisa</name>
    <dbReference type="NCBI Taxonomy" id="236973"/>
    <lineage>
        <taxon>Eukaryota</taxon>
        <taxon>Viridiplantae</taxon>
        <taxon>Streptophyta</taxon>
        <taxon>Embryophyta</taxon>
        <taxon>Tracheophyta</taxon>
        <taxon>Spermatophyta</taxon>
        <taxon>Magnoliopsida</taxon>
        <taxon>eudicotyledons</taxon>
        <taxon>Gunneridae</taxon>
        <taxon>Pentapetalae</taxon>
        <taxon>rosids</taxon>
        <taxon>malvids</taxon>
        <taxon>Myrtales</taxon>
        <taxon>Lythraceae</taxon>
        <taxon>Trapa</taxon>
    </lineage>
</organism>
<keyword evidence="2" id="KW-1185">Reference proteome</keyword>
<dbReference type="AlphaFoldDB" id="A0AAN7GU36"/>
<reference evidence="1 2" key="1">
    <citation type="journal article" date="2023" name="Hortic Res">
        <title>Pangenome of water caltrop reveals structural variations and asymmetric subgenome divergence after allopolyploidization.</title>
        <authorList>
            <person name="Zhang X."/>
            <person name="Chen Y."/>
            <person name="Wang L."/>
            <person name="Yuan Y."/>
            <person name="Fang M."/>
            <person name="Shi L."/>
            <person name="Lu R."/>
            <person name="Comes H.P."/>
            <person name="Ma Y."/>
            <person name="Chen Y."/>
            <person name="Huang G."/>
            <person name="Zhou Y."/>
            <person name="Zheng Z."/>
            <person name="Qiu Y."/>
        </authorList>
    </citation>
    <scope>NUCLEOTIDE SEQUENCE [LARGE SCALE GENOMIC DNA]</scope>
    <source>
        <tissue evidence="1">Roots</tissue>
    </source>
</reference>
<dbReference type="Proteomes" id="UP001345219">
    <property type="component" value="Chromosome 9"/>
</dbReference>
<name>A0AAN7GU36_9MYRT</name>
<dbReference type="EMBL" id="JAXIOK010000022">
    <property type="protein sequence ID" value="KAK4744104.1"/>
    <property type="molecule type" value="Genomic_DNA"/>
</dbReference>
<evidence type="ECO:0000313" key="2">
    <source>
        <dbReference type="Proteomes" id="UP001345219"/>
    </source>
</evidence>
<protein>
    <submittedName>
        <fullName evidence="1">Uncharacterized protein</fullName>
    </submittedName>
</protein>
<sequence length="101" mass="10919">MASSHTQCEKDRSRVFCADGHHAQSPTKEAEVGAGRYELLLWLQLSYCTEIHPEPSCAHGFIEVKAACCGPGDLNAKLHACLFHSIASTGDITYSGICTTH</sequence>
<gene>
    <name evidence="1" type="ORF">SAY87_010416</name>
</gene>
<comment type="caution">
    <text evidence="1">The sequence shown here is derived from an EMBL/GenBank/DDBJ whole genome shotgun (WGS) entry which is preliminary data.</text>
</comment>
<accession>A0AAN7GU36</accession>
<proteinExistence type="predicted"/>